<proteinExistence type="predicted"/>
<name>A0A9P5ZGZ7_PLEER</name>
<dbReference type="Proteomes" id="UP000807025">
    <property type="component" value="Unassembled WGS sequence"/>
</dbReference>
<comment type="caution">
    <text evidence="2">The sequence shown here is derived from an EMBL/GenBank/DDBJ whole genome shotgun (WGS) entry which is preliminary data.</text>
</comment>
<evidence type="ECO:0000313" key="3">
    <source>
        <dbReference type="Proteomes" id="UP000807025"/>
    </source>
</evidence>
<dbReference type="EMBL" id="MU154796">
    <property type="protein sequence ID" value="KAF9487262.1"/>
    <property type="molecule type" value="Genomic_DNA"/>
</dbReference>
<sequence length="136" mass="15003">MSHSIHQHGRRASCDPSRFKDSNGCLWNSENVRRRDLGICSDFTRNRRNTRSRKLRLASLLRAVPRPPITDGAGRWKFDIYVIPRAVEPTDTFTAPPSPSALLGSPSLPPTSSSPVNPPMPPAPITTALYDGKSNL</sequence>
<organism evidence="2 3">
    <name type="scientific">Pleurotus eryngii</name>
    <name type="common">Boletus of the steppes</name>
    <dbReference type="NCBI Taxonomy" id="5323"/>
    <lineage>
        <taxon>Eukaryota</taxon>
        <taxon>Fungi</taxon>
        <taxon>Dikarya</taxon>
        <taxon>Basidiomycota</taxon>
        <taxon>Agaricomycotina</taxon>
        <taxon>Agaricomycetes</taxon>
        <taxon>Agaricomycetidae</taxon>
        <taxon>Agaricales</taxon>
        <taxon>Pleurotineae</taxon>
        <taxon>Pleurotaceae</taxon>
        <taxon>Pleurotus</taxon>
    </lineage>
</organism>
<reference evidence="2" key="1">
    <citation type="submission" date="2020-11" db="EMBL/GenBank/DDBJ databases">
        <authorList>
            <consortium name="DOE Joint Genome Institute"/>
            <person name="Ahrendt S."/>
            <person name="Riley R."/>
            <person name="Andreopoulos W."/>
            <person name="Labutti K."/>
            <person name="Pangilinan J."/>
            <person name="Ruiz-Duenas F.J."/>
            <person name="Barrasa J.M."/>
            <person name="Sanchez-Garcia M."/>
            <person name="Camarero S."/>
            <person name="Miyauchi S."/>
            <person name="Serrano A."/>
            <person name="Linde D."/>
            <person name="Babiker R."/>
            <person name="Drula E."/>
            <person name="Ayuso-Fernandez I."/>
            <person name="Pacheco R."/>
            <person name="Padilla G."/>
            <person name="Ferreira P."/>
            <person name="Barriuso J."/>
            <person name="Kellner H."/>
            <person name="Castanera R."/>
            <person name="Alfaro M."/>
            <person name="Ramirez L."/>
            <person name="Pisabarro A.G."/>
            <person name="Kuo A."/>
            <person name="Tritt A."/>
            <person name="Lipzen A."/>
            <person name="He G."/>
            <person name="Yan M."/>
            <person name="Ng V."/>
            <person name="Cullen D."/>
            <person name="Martin F."/>
            <person name="Rosso M.-N."/>
            <person name="Henrissat B."/>
            <person name="Hibbett D."/>
            <person name="Martinez A.T."/>
            <person name="Grigoriev I.V."/>
        </authorList>
    </citation>
    <scope>NUCLEOTIDE SEQUENCE</scope>
    <source>
        <strain evidence="2">ATCC 90797</strain>
    </source>
</reference>
<gene>
    <name evidence="2" type="ORF">BDN71DRAFT_664787</name>
</gene>
<accession>A0A9P5ZGZ7</accession>
<evidence type="ECO:0000256" key="1">
    <source>
        <dbReference type="SAM" id="MobiDB-lite"/>
    </source>
</evidence>
<keyword evidence="3" id="KW-1185">Reference proteome</keyword>
<evidence type="ECO:0000313" key="2">
    <source>
        <dbReference type="EMBL" id="KAF9487262.1"/>
    </source>
</evidence>
<feature type="compositionally biased region" description="Low complexity" evidence="1">
    <location>
        <begin position="100"/>
        <end position="115"/>
    </location>
</feature>
<protein>
    <submittedName>
        <fullName evidence="2">Uncharacterized protein</fullName>
    </submittedName>
</protein>
<feature type="region of interest" description="Disordered" evidence="1">
    <location>
        <begin position="90"/>
        <end position="136"/>
    </location>
</feature>
<dbReference type="AlphaFoldDB" id="A0A9P5ZGZ7"/>